<organism evidence="2 3">
    <name type="scientific">Candidatus Butyricicoccus avistercoris</name>
    <dbReference type="NCBI Taxonomy" id="2838518"/>
    <lineage>
        <taxon>Bacteria</taxon>
        <taxon>Bacillati</taxon>
        <taxon>Bacillota</taxon>
        <taxon>Clostridia</taxon>
        <taxon>Eubacteriales</taxon>
        <taxon>Butyricicoccaceae</taxon>
        <taxon>Butyricicoccus</taxon>
    </lineage>
</organism>
<feature type="chain" id="PRO_5038451981" description="MORN repeat protein" evidence="1">
    <location>
        <begin position="22"/>
        <end position="291"/>
    </location>
</feature>
<comment type="caution">
    <text evidence="2">The sequence shown here is derived from an EMBL/GenBank/DDBJ whole genome shotgun (WGS) entry which is preliminary data.</text>
</comment>
<evidence type="ECO:0000313" key="2">
    <source>
        <dbReference type="EMBL" id="HIV61921.1"/>
    </source>
</evidence>
<keyword evidence="1" id="KW-0732">Signal</keyword>
<dbReference type="AlphaFoldDB" id="A0A9D1TI27"/>
<dbReference type="Proteomes" id="UP000886808">
    <property type="component" value="Unassembled WGS sequence"/>
</dbReference>
<accession>A0A9D1TI27</accession>
<protein>
    <recommendedName>
        <fullName evidence="4">MORN repeat protein</fullName>
    </recommendedName>
</protein>
<gene>
    <name evidence="2" type="ORF">H9746_03605</name>
</gene>
<dbReference type="SUPFAM" id="SSF82185">
    <property type="entry name" value="Histone H3 K4-specific methyltransferase SET7/9 N-terminal domain"/>
    <property type="match status" value="1"/>
</dbReference>
<evidence type="ECO:0000313" key="3">
    <source>
        <dbReference type="Proteomes" id="UP000886808"/>
    </source>
</evidence>
<feature type="signal peptide" evidence="1">
    <location>
        <begin position="1"/>
        <end position="21"/>
    </location>
</feature>
<reference evidence="2" key="2">
    <citation type="submission" date="2021-04" db="EMBL/GenBank/DDBJ databases">
        <authorList>
            <person name="Gilroy R."/>
        </authorList>
    </citation>
    <scope>NUCLEOTIDE SEQUENCE</scope>
    <source>
        <strain evidence="2">CHK193-4272</strain>
    </source>
</reference>
<name>A0A9D1TI27_9FIRM</name>
<dbReference type="EMBL" id="DXIE01000026">
    <property type="protein sequence ID" value="HIV61921.1"/>
    <property type="molecule type" value="Genomic_DNA"/>
</dbReference>
<reference evidence="2" key="1">
    <citation type="journal article" date="2021" name="PeerJ">
        <title>Extensive microbial diversity within the chicken gut microbiome revealed by metagenomics and culture.</title>
        <authorList>
            <person name="Gilroy R."/>
            <person name="Ravi A."/>
            <person name="Getino M."/>
            <person name="Pursley I."/>
            <person name="Horton D.L."/>
            <person name="Alikhan N.F."/>
            <person name="Baker D."/>
            <person name="Gharbi K."/>
            <person name="Hall N."/>
            <person name="Watson M."/>
            <person name="Adriaenssens E.M."/>
            <person name="Foster-Nyarko E."/>
            <person name="Jarju S."/>
            <person name="Secka A."/>
            <person name="Antonio M."/>
            <person name="Oren A."/>
            <person name="Chaudhuri R.R."/>
            <person name="La Ragione R."/>
            <person name="Hildebrand F."/>
            <person name="Pallen M.J."/>
        </authorList>
    </citation>
    <scope>NUCLEOTIDE SEQUENCE</scope>
    <source>
        <strain evidence="2">CHK193-4272</strain>
    </source>
</reference>
<sequence length="291" mass="32876">MKKLLLGLILSSLLLTGCNQNNENASSSQDNNSSVEQTLEVTDKEMTLTLNFWNSDDRLNYSSLEKTGIYTGEVDENGLPSGHGRFDTENSEGLPWYYDGEFSNGSFNGIGKCVWEKQEGVRENDYIEYGNYKDGLFVPTKSQLLMHLGQPDMNFGEFSVSDKSIAFIDSHENLFPTYTESDLQELESYVDRTIEYKHLMKAPDKYLENIIEIKDAIIYQIFENDLCGHTVTSILAGNLNGDYYTIYFDRSLELYQGDSISFLGLPIASSWFENVSGGVTNNFVVYGCSIF</sequence>
<proteinExistence type="predicted"/>
<dbReference type="PROSITE" id="PS51257">
    <property type="entry name" value="PROKAR_LIPOPROTEIN"/>
    <property type="match status" value="1"/>
</dbReference>
<evidence type="ECO:0008006" key="4">
    <source>
        <dbReference type="Google" id="ProtNLM"/>
    </source>
</evidence>
<evidence type="ECO:0000256" key="1">
    <source>
        <dbReference type="SAM" id="SignalP"/>
    </source>
</evidence>